<gene>
    <name evidence="1" type="ORF">G3R48_03240</name>
</gene>
<dbReference type="EMBL" id="JAAIKR010000002">
    <property type="protein sequence ID" value="MBR9727008.1"/>
    <property type="molecule type" value="Genomic_DNA"/>
</dbReference>
<keyword evidence="2" id="KW-1185">Reference proteome</keyword>
<dbReference type="RefSeq" id="WP_153663056.1">
    <property type="nucleotide sequence ID" value="NZ_JAAIKR010000002.1"/>
</dbReference>
<proteinExistence type="predicted"/>
<comment type="caution">
    <text evidence="1">The sequence shown here is derived from an EMBL/GenBank/DDBJ whole genome shotgun (WGS) entry which is preliminary data.</text>
</comment>
<sequence length="131" mass="14864">MHQQYLINASALVQGHVATKESRPKSAGFSAQIISILLKKGDLRCSPAVGGFHLMRKRRSINEKMRSVMQDCNYNVCDEYRDDWDLSGTIEDLINDFKAATVLSNSEYRPGYYLGSEFHSLRPITEGLLDY</sequence>
<protein>
    <submittedName>
        <fullName evidence="1">Uncharacterized protein</fullName>
    </submittedName>
</protein>
<reference evidence="1 2" key="1">
    <citation type="submission" date="2020-02" db="EMBL/GenBank/DDBJ databases">
        <title>Shewanella WXL01 sp. nov., a marine bacterium isolated from green algae in Luhuitou Fringing Reef (Northern South China Sea).</title>
        <authorList>
            <person name="Wang X."/>
        </authorList>
    </citation>
    <scope>NUCLEOTIDE SEQUENCE [LARGE SCALE GENOMIC DNA]</scope>
    <source>
        <strain evidence="1 2">MCCC 1A01895</strain>
    </source>
</reference>
<name>A0ABS5HZK4_9GAMM</name>
<evidence type="ECO:0000313" key="2">
    <source>
        <dbReference type="Proteomes" id="UP000811844"/>
    </source>
</evidence>
<accession>A0ABS5HZK4</accession>
<organism evidence="1 2">
    <name type="scientific">Shewanella intestini</name>
    <dbReference type="NCBI Taxonomy" id="2017544"/>
    <lineage>
        <taxon>Bacteria</taxon>
        <taxon>Pseudomonadati</taxon>
        <taxon>Pseudomonadota</taxon>
        <taxon>Gammaproteobacteria</taxon>
        <taxon>Alteromonadales</taxon>
        <taxon>Shewanellaceae</taxon>
        <taxon>Shewanella</taxon>
    </lineage>
</organism>
<dbReference type="Proteomes" id="UP000811844">
    <property type="component" value="Unassembled WGS sequence"/>
</dbReference>
<evidence type="ECO:0000313" key="1">
    <source>
        <dbReference type="EMBL" id="MBR9727008.1"/>
    </source>
</evidence>